<evidence type="ECO:0000256" key="11">
    <source>
        <dbReference type="HAMAP-Rule" id="MF_00983"/>
    </source>
</evidence>
<protein>
    <recommendedName>
        <fullName evidence="11">Replication restart protein PriA</fullName>
    </recommendedName>
    <alternativeName>
        <fullName evidence="11">ATP-dependent DNA helicase PriA</fullName>
        <ecNumber evidence="11">5.6.2.4</ecNumber>
    </alternativeName>
    <alternativeName>
        <fullName evidence="11">DNA 3'-5' helicase PriA</fullName>
    </alternativeName>
</protein>
<dbReference type="InterPro" id="IPR005259">
    <property type="entry name" value="PriA"/>
</dbReference>
<accession>A0ABT7V6G3</accession>
<comment type="catalytic activity">
    <reaction evidence="11">
        <text>ATP + H2O = ADP + phosphate + H(+)</text>
        <dbReference type="Rhea" id="RHEA:13065"/>
        <dbReference type="ChEBI" id="CHEBI:15377"/>
        <dbReference type="ChEBI" id="CHEBI:15378"/>
        <dbReference type="ChEBI" id="CHEBI:30616"/>
        <dbReference type="ChEBI" id="CHEBI:43474"/>
        <dbReference type="ChEBI" id="CHEBI:456216"/>
        <dbReference type="EC" id="5.6.2.4"/>
    </reaction>
</comment>
<dbReference type="InterPro" id="IPR027417">
    <property type="entry name" value="P-loop_NTPase"/>
</dbReference>
<dbReference type="SUPFAM" id="SSF52540">
    <property type="entry name" value="P-loop containing nucleoside triphosphate hydrolases"/>
    <property type="match status" value="2"/>
</dbReference>
<evidence type="ECO:0000256" key="7">
    <source>
        <dbReference type="ARBA" id="ARBA00022833"/>
    </source>
</evidence>
<evidence type="ECO:0000259" key="13">
    <source>
        <dbReference type="PROSITE" id="PS51194"/>
    </source>
</evidence>
<keyword evidence="6 11" id="KW-0347">Helicase</keyword>
<reference evidence="14 15" key="2">
    <citation type="submission" date="2023-06" db="EMBL/GenBank/DDBJ databases">
        <authorList>
            <person name="Zeman M."/>
            <person name="Kubasova T."/>
            <person name="Jahodarova E."/>
            <person name="Nykrynova M."/>
            <person name="Rychlik I."/>
        </authorList>
    </citation>
    <scope>NUCLEOTIDE SEQUENCE [LARGE SCALE GENOMIC DNA]</scope>
    <source>
        <strain evidence="14 15">154_Feed</strain>
    </source>
</reference>
<dbReference type="EC" id="5.6.2.4" evidence="11"/>
<dbReference type="Pfam" id="PF00270">
    <property type="entry name" value="DEAD"/>
    <property type="match status" value="1"/>
</dbReference>
<dbReference type="EMBL" id="JAUDDZ010000001">
    <property type="protein sequence ID" value="MDM8274085.1"/>
    <property type="molecule type" value="Genomic_DNA"/>
</dbReference>
<organism evidence="14 15">
    <name type="scientific">Enorma phocaeensis</name>
    <dbReference type="NCBI Taxonomy" id="1871019"/>
    <lineage>
        <taxon>Bacteria</taxon>
        <taxon>Bacillati</taxon>
        <taxon>Actinomycetota</taxon>
        <taxon>Coriobacteriia</taxon>
        <taxon>Coriobacteriales</taxon>
        <taxon>Coriobacteriaceae</taxon>
        <taxon>Enorma</taxon>
    </lineage>
</organism>
<feature type="binding site" evidence="11">
    <location>
        <position position="514"/>
    </location>
    <ligand>
        <name>Zn(2+)</name>
        <dbReference type="ChEBI" id="CHEBI:29105"/>
        <label>2</label>
    </ligand>
</feature>
<keyword evidence="5 11" id="KW-0378">Hydrolase</keyword>
<keyword evidence="2 11" id="KW-0235">DNA replication</keyword>
<comment type="function">
    <text evidence="11">Initiates the restart of stalled replication forks, which reloads the replicative helicase on sites other than the origin of replication. Recognizes and binds to abandoned replication forks and remodels them to uncover a helicase loading site. Promotes assembly of the primosome at these replication forks.</text>
</comment>
<dbReference type="InterPro" id="IPR014001">
    <property type="entry name" value="Helicase_ATP-bd"/>
</dbReference>
<feature type="domain" description="Helicase C-terminal" evidence="13">
    <location>
        <begin position="524"/>
        <end position="704"/>
    </location>
</feature>
<proteinExistence type="inferred from homology"/>
<feature type="binding site" evidence="11">
    <location>
        <position position="517"/>
    </location>
    <ligand>
        <name>Zn(2+)</name>
        <dbReference type="ChEBI" id="CHEBI:29105"/>
        <label>2</label>
    </ligand>
</feature>
<dbReference type="PROSITE" id="PS51194">
    <property type="entry name" value="HELICASE_CTER"/>
    <property type="match status" value="1"/>
</dbReference>
<dbReference type="Pfam" id="PF17764">
    <property type="entry name" value="PriA_3primeBD"/>
    <property type="match status" value="1"/>
</dbReference>
<evidence type="ECO:0000256" key="4">
    <source>
        <dbReference type="ARBA" id="ARBA00022741"/>
    </source>
</evidence>
<dbReference type="Gene3D" id="3.40.50.300">
    <property type="entry name" value="P-loop containing nucleotide triphosphate hydrolases"/>
    <property type="match status" value="2"/>
</dbReference>
<reference evidence="15" key="1">
    <citation type="submission" date="2023-06" db="EMBL/GenBank/DDBJ databases">
        <title>Identification and characterization of horizontal gene transfer across gut microbiota members of farm animals based on homology search.</title>
        <authorList>
            <person name="Zeman M."/>
            <person name="Kubasova T."/>
            <person name="Jahodarova E."/>
            <person name="Nykrynova M."/>
            <person name="Rychlik I."/>
        </authorList>
    </citation>
    <scope>NUCLEOTIDE SEQUENCE [LARGE SCALE GENOMIC DNA]</scope>
    <source>
        <strain evidence="15">154_Feed</strain>
    </source>
</reference>
<dbReference type="InterPro" id="IPR041236">
    <property type="entry name" value="PriA_C"/>
</dbReference>
<keyword evidence="8 11" id="KW-0067">ATP-binding</keyword>
<dbReference type="NCBIfam" id="TIGR00595">
    <property type="entry name" value="priA"/>
    <property type="match status" value="1"/>
</dbReference>
<keyword evidence="4 11" id="KW-0547">Nucleotide-binding</keyword>
<dbReference type="PROSITE" id="PS51192">
    <property type="entry name" value="HELICASE_ATP_BIND_1"/>
    <property type="match status" value="1"/>
</dbReference>
<keyword evidence="7 11" id="KW-0862">Zinc</keyword>
<dbReference type="Gene3D" id="3.40.1440.60">
    <property type="entry name" value="PriA, 3(prime) DNA-binding domain"/>
    <property type="match status" value="1"/>
</dbReference>
<dbReference type="Proteomes" id="UP001529421">
    <property type="component" value="Unassembled WGS sequence"/>
</dbReference>
<feature type="binding site" evidence="11">
    <location>
        <position position="505"/>
    </location>
    <ligand>
        <name>Zn(2+)</name>
        <dbReference type="ChEBI" id="CHEBI:29105"/>
        <label>1</label>
    </ligand>
</feature>
<keyword evidence="1 11" id="KW-0639">Primosome</keyword>
<comment type="catalytic activity">
    <reaction evidence="11">
        <text>Couples ATP hydrolysis with the unwinding of duplex DNA by translocating in the 3'-5' direction.</text>
        <dbReference type="EC" id="5.6.2.4"/>
    </reaction>
</comment>
<name>A0ABT7V6G3_9ACTN</name>
<dbReference type="HAMAP" id="MF_00983">
    <property type="entry name" value="PriA"/>
    <property type="match status" value="1"/>
</dbReference>
<evidence type="ECO:0000256" key="9">
    <source>
        <dbReference type="ARBA" id="ARBA00023125"/>
    </source>
</evidence>
<feature type="binding site" evidence="11">
    <location>
        <position position="551"/>
    </location>
    <ligand>
        <name>Zn(2+)</name>
        <dbReference type="ChEBI" id="CHEBI:29105"/>
        <label>1</label>
    </ligand>
</feature>
<evidence type="ECO:0000256" key="1">
    <source>
        <dbReference type="ARBA" id="ARBA00022515"/>
    </source>
</evidence>
<evidence type="ECO:0000313" key="14">
    <source>
        <dbReference type="EMBL" id="MDM8274085.1"/>
    </source>
</evidence>
<comment type="cofactor">
    <cofactor evidence="11">
        <name>Zn(2+)</name>
        <dbReference type="ChEBI" id="CHEBI:29105"/>
    </cofactor>
    <text evidence="11">Binds 2 zinc ions per subunit.</text>
</comment>
<dbReference type="Pfam" id="PF18074">
    <property type="entry name" value="PriA_C"/>
    <property type="match status" value="1"/>
</dbReference>
<evidence type="ECO:0000256" key="5">
    <source>
        <dbReference type="ARBA" id="ARBA00022801"/>
    </source>
</evidence>
<keyword evidence="15" id="KW-1185">Reference proteome</keyword>
<dbReference type="InterPro" id="IPR041222">
    <property type="entry name" value="PriA_3primeBD"/>
</dbReference>
<keyword evidence="3 11" id="KW-0479">Metal-binding</keyword>
<dbReference type="RefSeq" id="WP_289543825.1">
    <property type="nucleotide sequence ID" value="NZ_JAUDDZ010000001.1"/>
</dbReference>
<evidence type="ECO:0000313" key="15">
    <source>
        <dbReference type="Proteomes" id="UP001529421"/>
    </source>
</evidence>
<evidence type="ECO:0000256" key="10">
    <source>
        <dbReference type="ARBA" id="ARBA00023235"/>
    </source>
</evidence>
<comment type="caution">
    <text evidence="14">The sequence shown here is derived from an EMBL/GenBank/DDBJ whole genome shotgun (WGS) entry which is preliminary data.</text>
</comment>
<feature type="binding site" evidence="11">
    <location>
        <position position="554"/>
    </location>
    <ligand>
        <name>Zn(2+)</name>
        <dbReference type="ChEBI" id="CHEBI:29105"/>
        <label>1</label>
    </ligand>
</feature>
<evidence type="ECO:0000256" key="6">
    <source>
        <dbReference type="ARBA" id="ARBA00022806"/>
    </source>
</evidence>
<evidence type="ECO:0000256" key="8">
    <source>
        <dbReference type="ARBA" id="ARBA00022840"/>
    </source>
</evidence>
<keyword evidence="10 11" id="KW-0413">Isomerase</keyword>
<dbReference type="Pfam" id="PF00271">
    <property type="entry name" value="Helicase_C"/>
    <property type="match status" value="1"/>
</dbReference>
<dbReference type="SMART" id="SM00487">
    <property type="entry name" value="DEXDc"/>
    <property type="match status" value="1"/>
</dbReference>
<comment type="subunit">
    <text evidence="11">Component of the replication restart primosome.</text>
</comment>
<sequence length="826" mass="88933">MTIPDQLTLFGAGAEGATRRSSDRPAPTAQAASAACYVSVVVDIPARALSEPFTYAVSGDLVDGVKVGATVLVSFARRMAAGYVIACAGTPDGLAGAESLDPSSIKPVRAVLAEPAFSEQSVAVARWLSQTYVAPLSECLRLFLPPGHTPRVRRLEDGTYEVERASVQEVHQRVVALTEEGRAFVPPERAVRQRQLVEALACGPVTTSELNALYGGMSATVKALERRGVVTVEERRAWRGCDASTTLSSASGAAPAQLTAGQRRALSAIEHARGLGRGDVVVVDGVTGSGKTEVYLAAIERVLAEGKSACVLVPEISLTAQTVGRFRSRFGDAVAIFHSRLSAGERLDQWDMVHAGVARVVVGARSALFCPFRDLGLIVIDEEHEHTYKQGQSPRYHARELAAYMASLYGCPLVLGSATPSFESLARCAAGSFGGVSWTRVEMPERPAGATLPRIVIADLRREFARGSRSMFSKPLLDGLMRVVERREKAVLLHNRRGFAPFLMCRECGCVPTCDHCSTALTYHERTHTLECHTCGAVHPVRPYPAPGSACPRCGSRYLAKMGMGTQQIEDALRSLLPPDVAVIRMDADSTKAKGSHQRLLEEFDAAECAVLLGTQMIAKGLDFPEVTLVGVVMADYALKMPDFRASERAFALLEQVSGRAGRGERAGEVVIQTYLPDDPVIRAVAAHDRSLFVPADLAQRAELGYPPYVRLVNVVCRGKDRNVTERYVEALAEKIRAIASQEHRVAPAGASGLSAALAADSTERPQVLGPTTCVIERAKDRFRFHVMVKCPVGYDISRVLSRALSEVGARRDVSVSVDVDAYDLM</sequence>
<feature type="binding site" evidence="11">
    <location>
        <position position="535"/>
    </location>
    <ligand>
        <name>Zn(2+)</name>
        <dbReference type="ChEBI" id="CHEBI:29105"/>
        <label>2</label>
    </ligand>
</feature>
<evidence type="ECO:0000256" key="3">
    <source>
        <dbReference type="ARBA" id="ARBA00022723"/>
    </source>
</evidence>
<feature type="binding site" evidence="11">
    <location>
        <position position="532"/>
    </location>
    <ligand>
        <name>Zn(2+)</name>
        <dbReference type="ChEBI" id="CHEBI:29105"/>
        <label>2</label>
    </ligand>
</feature>
<gene>
    <name evidence="11 14" type="primary">priA</name>
    <name evidence="14" type="ORF">QUW28_01015</name>
</gene>
<keyword evidence="9 11" id="KW-0238">DNA-binding</keyword>
<dbReference type="InterPro" id="IPR042115">
    <property type="entry name" value="PriA_3primeBD_sf"/>
</dbReference>
<dbReference type="InterPro" id="IPR011545">
    <property type="entry name" value="DEAD/DEAH_box_helicase_dom"/>
</dbReference>
<dbReference type="InterPro" id="IPR001650">
    <property type="entry name" value="Helicase_C-like"/>
</dbReference>
<dbReference type="SMART" id="SM00490">
    <property type="entry name" value="HELICc"/>
    <property type="match status" value="1"/>
</dbReference>
<dbReference type="InterPro" id="IPR040498">
    <property type="entry name" value="PriA_CRR"/>
</dbReference>
<feature type="binding site" evidence="11">
    <location>
        <position position="508"/>
    </location>
    <ligand>
        <name>Zn(2+)</name>
        <dbReference type="ChEBI" id="CHEBI:29105"/>
        <label>1</label>
    </ligand>
</feature>
<comment type="similarity">
    <text evidence="11">Belongs to the helicase family. PriA subfamily.</text>
</comment>
<dbReference type="Pfam" id="PF18319">
    <property type="entry name" value="Zn_ribbon_PriA"/>
    <property type="match status" value="1"/>
</dbReference>
<dbReference type="PANTHER" id="PTHR30580">
    <property type="entry name" value="PRIMOSOMAL PROTEIN N"/>
    <property type="match status" value="1"/>
</dbReference>
<evidence type="ECO:0000259" key="12">
    <source>
        <dbReference type="PROSITE" id="PS51192"/>
    </source>
</evidence>
<feature type="domain" description="Helicase ATP-binding" evidence="12">
    <location>
        <begin position="272"/>
        <end position="438"/>
    </location>
</feature>
<dbReference type="PANTHER" id="PTHR30580:SF0">
    <property type="entry name" value="PRIMOSOMAL PROTEIN N"/>
    <property type="match status" value="1"/>
</dbReference>
<evidence type="ECO:0000256" key="2">
    <source>
        <dbReference type="ARBA" id="ARBA00022705"/>
    </source>
</evidence>